<dbReference type="InterPro" id="IPR002306">
    <property type="entry name" value="Trp-tRNA-ligase"/>
</dbReference>
<dbReference type="Pfam" id="PF00579">
    <property type="entry name" value="tRNA-synt_1b"/>
    <property type="match status" value="1"/>
</dbReference>
<dbReference type="GO" id="GO:0005829">
    <property type="term" value="C:cytosol"/>
    <property type="evidence" value="ECO:0007669"/>
    <property type="project" value="TreeGrafter"/>
</dbReference>
<evidence type="ECO:0000313" key="11">
    <source>
        <dbReference type="Proteomes" id="UP000031307"/>
    </source>
</evidence>
<evidence type="ECO:0000256" key="2">
    <source>
        <dbReference type="ARBA" id="ARBA00022598"/>
    </source>
</evidence>
<keyword evidence="5 8" id="KW-0648">Protein biosynthesis</keyword>
<evidence type="ECO:0000313" key="10">
    <source>
        <dbReference type="EMBL" id="KIA76510.1"/>
    </source>
</evidence>
<dbReference type="GO" id="GO:0006436">
    <property type="term" value="P:tryptophanyl-tRNA aminoacylation"/>
    <property type="evidence" value="ECO:0007669"/>
    <property type="project" value="UniProtKB-UniRule"/>
</dbReference>
<dbReference type="EC" id="6.1.1.2" evidence="8"/>
<dbReference type="OMA" id="GWGQFKP"/>
<keyword evidence="6 8" id="KW-0030">Aminoacyl-tRNA synthetase</keyword>
<accession>A0A0C1C5P9</accession>
<feature type="short sequence motif" description="'KMSKS' region" evidence="8">
    <location>
        <begin position="217"/>
        <end position="221"/>
    </location>
</feature>
<feature type="binding site" evidence="8">
    <location>
        <begin position="171"/>
        <end position="173"/>
    </location>
    <ligand>
        <name>ATP</name>
        <dbReference type="ChEBI" id="CHEBI:30616"/>
    </ligand>
</feature>
<evidence type="ECO:0000256" key="4">
    <source>
        <dbReference type="ARBA" id="ARBA00022840"/>
    </source>
</evidence>
<comment type="function">
    <text evidence="8">Catalyzes the attachment of tryptophan to tRNA(Trp).</text>
</comment>
<dbReference type="Proteomes" id="UP000031307">
    <property type="component" value="Unassembled WGS sequence"/>
</dbReference>
<feature type="binding site" evidence="8">
    <location>
        <position position="209"/>
    </location>
    <ligand>
        <name>ATP</name>
        <dbReference type="ChEBI" id="CHEBI:30616"/>
    </ligand>
</feature>
<proteinExistence type="inferred from homology"/>
<feature type="binding site" evidence="8">
    <location>
        <begin position="217"/>
        <end position="221"/>
    </location>
    <ligand>
        <name>ATP</name>
        <dbReference type="ChEBI" id="CHEBI:30616"/>
    </ligand>
</feature>
<feature type="short sequence motif" description="'HIGH' region" evidence="8">
    <location>
        <begin position="30"/>
        <end position="38"/>
    </location>
</feature>
<keyword evidence="3 8" id="KW-0547">Nucleotide-binding</keyword>
<comment type="subcellular location">
    <subcellularLocation>
        <location evidence="8">Cytoplasm</location>
    </subcellularLocation>
</comment>
<gene>
    <name evidence="8 10" type="primary">trpS</name>
    <name evidence="10" type="ORF">DB43_AE00050</name>
</gene>
<comment type="subunit">
    <text evidence="8">Homodimer.</text>
</comment>
<dbReference type="HAMAP" id="MF_00140_B">
    <property type="entry name" value="Trp_tRNA_synth_B"/>
    <property type="match status" value="1"/>
</dbReference>
<dbReference type="InterPro" id="IPR050203">
    <property type="entry name" value="Trp-tRNA_synthetase"/>
</dbReference>
<dbReference type="PRINTS" id="PR01039">
    <property type="entry name" value="TRNASYNTHTRP"/>
</dbReference>
<feature type="binding site" evidence="8">
    <location>
        <position position="159"/>
    </location>
    <ligand>
        <name>L-tryptophan</name>
        <dbReference type="ChEBI" id="CHEBI:57912"/>
    </ligand>
</feature>
<dbReference type="EMBL" id="JSAM01000115">
    <property type="protein sequence ID" value="KIA76510.1"/>
    <property type="molecule type" value="Genomic_DNA"/>
</dbReference>
<evidence type="ECO:0000256" key="9">
    <source>
        <dbReference type="RuleBase" id="RU363036"/>
    </source>
</evidence>
<dbReference type="Gene3D" id="3.40.50.620">
    <property type="entry name" value="HUPs"/>
    <property type="match status" value="1"/>
</dbReference>
<comment type="caution">
    <text evidence="10">The sequence shown here is derived from an EMBL/GenBank/DDBJ whole genome shotgun (WGS) entry which is preliminary data.</text>
</comment>
<keyword evidence="8" id="KW-0963">Cytoplasm</keyword>
<feature type="binding site" evidence="8">
    <location>
        <begin position="29"/>
        <end position="31"/>
    </location>
    <ligand>
        <name>ATP</name>
        <dbReference type="ChEBI" id="CHEBI:30616"/>
    </ligand>
</feature>
<dbReference type="AlphaFoldDB" id="A0A0C1C5P9"/>
<evidence type="ECO:0000256" key="7">
    <source>
        <dbReference type="ARBA" id="ARBA00049929"/>
    </source>
</evidence>
<dbReference type="PANTHER" id="PTHR43766">
    <property type="entry name" value="TRYPTOPHAN--TRNA LIGASE, MITOCHONDRIAL"/>
    <property type="match status" value="1"/>
</dbReference>
<dbReference type="InterPro" id="IPR024109">
    <property type="entry name" value="Trp-tRNA-ligase_bac-type"/>
</dbReference>
<dbReference type="InterPro" id="IPR002305">
    <property type="entry name" value="aa-tRNA-synth_Ic"/>
</dbReference>
<evidence type="ECO:0000256" key="1">
    <source>
        <dbReference type="ARBA" id="ARBA00005594"/>
    </source>
</evidence>
<dbReference type="InterPro" id="IPR014729">
    <property type="entry name" value="Rossmann-like_a/b/a_fold"/>
</dbReference>
<comment type="catalytic activity">
    <reaction evidence="7 8">
        <text>tRNA(Trp) + L-tryptophan + ATP = L-tryptophyl-tRNA(Trp) + AMP + diphosphate + H(+)</text>
        <dbReference type="Rhea" id="RHEA:24080"/>
        <dbReference type="Rhea" id="RHEA-COMP:9671"/>
        <dbReference type="Rhea" id="RHEA-COMP:9705"/>
        <dbReference type="ChEBI" id="CHEBI:15378"/>
        <dbReference type="ChEBI" id="CHEBI:30616"/>
        <dbReference type="ChEBI" id="CHEBI:33019"/>
        <dbReference type="ChEBI" id="CHEBI:57912"/>
        <dbReference type="ChEBI" id="CHEBI:78442"/>
        <dbReference type="ChEBI" id="CHEBI:78535"/>
        <dbReference type="ChEBI" id="CHEBI:456215"/>
        <dbReference type="EC" id="6.1.1.2"/>
    </reaction>
</comment>
<protein>
    <recommendedName>
        <fullName evidence="8">Tryptophan--tRNA ligase</fullName>
        <ecNumber evidence="8">6.1.1.2</ecNumber>
    </recommendedName>
    <alternativeName>
        <fullName evidence="8">Tryptophanyl-tRNA synthetase</fullName>
        <shortName evidence="8">TrpRS</shortName>
    </alternativeName>
</protein>
<evidence type="ECO:0000256" key="8">
    <source>
        <dbReference type="HAMAP-Rule" id="MF_00140"/>
    </source>
</evidence>
<dbReference type="GO" id="GO:0004830">
    <property type="term" value="F:tryptophan-tRNA ligase activity"/>
    <property type="evidence" value="ECO:0007669"/>
    <property type="project" value="UniProtKB-UniRule"/>
</dbReference>
<dbReference type="NCBIfam" id="TIGR00233">
    <property type="entry name" value="trpS"/>
    <property type="match status" value="1"/>
</dbReference>
<evidence type="ECO:0000256" key="5">
    <source>
        <dbReference type="ARBA" id="ARBA00022917"/>
    </source>
</evidence>
<dbReference type="Gene3D" id="1.10.240.10">
    <property type="entry name" value="Tyrosyl-Transfer RNA Synthetase"/>
    <property type="match status" value="1"/>
</dbReference>
<organism evidence="10 11">
    <name type="scientific">Parachlamydia acanthamoebae</name>
    <dbReference type="NCBI Taxonomy" id="83552"/>
    <lineage>
        <taxon>Bacteria</taxon>
        <taxon>Pseudomonadati</taxon>
        <taxon>Chlamydiota</taxon>
        <taxon>Chlamydiia</taxon>
        <taxon>Parachlamydiales</taxon>
        <taxon>Parachlamydiaceae</taxon>
        <taxon>Parachlamydia</taxon>
    </lineage>
</organism>
<dbReference type="GO" id="GO:0005524">
    <property type="term" value="F:ATP binding"/>
    <property type="evidence" value="ECO:0007669"/>
    <property type="project" value="UniProtKB-UniRule"/>
</dbReference>
<dbReference type="CDD" id="cd00806">
    <property type="entry name" value="TrpRS_core"/>
    <property type="match status" value="1"/>
</dbReference>
<keyword evidence="2 8" id="KW-0436">Ligase</keyword>
<dbReference type="FunFam" id="1.10.240.10:FF:000005">
    <property type="entry name" value="Tryptophan--tRNA ligase"/>
    <property type="match status" value="1"/>
</dbReference>
<comment type="similarity">
    <text evidence="1 8 9">Belongs to the class-I aminoacyl-tRNA synthetase family.</text>
</comment>
<evidence type="ECO:0000256" key="3">
    <source>
        <dbReference type="ARBA" id="ARBA00022741"/>
    </source>
</evidence>
<feature type="binding site" evidence="8">
    <location>
        <begin position="37"/>
        <end position="38"/>
    </location>
    <ligand>
        <name>ATP</name>
        <dbReference type="ChEBI" id="CHEBI:30616"/>
    </ligand>
</feature>
<dbReference type="InterPro" id="IPR001412">
    <property type="entry name" value="aa-tRNA-synth_I_CS"/>
</dbReference>
<dbReference type="SUPFAM" id="SSF52374">
    <property type="entry name" value="Nucleotidylyl transferase"/>
    <property type="match status" value="1"/>
</dbReference>
<sequence>MAESFYQLLELGTIMSENQPKKRILTGDRPTGLLHLGHYVGSLKNRVKLQEKFDCYFIIADLHVLTTKPEKESILKLRENISQMVIDYLACGIDPQKSVIYLQSAVPAVYQMNLIFQMLISLNRLTGLPSLKEMARNAHMSSESIPYGLVGYPVLQSADILMPRAHLVPVGKDNEAHIELTRDIARRFNMYYGEFFPLPECLLSDVPTLIGTDGQGKMSKSANNAIFLADDAKTVEKKVKGMYTDPNRIRADMPGKVEGNPVFAYHDVFNTDKAEVEDLKSRYREGKVGDVEVKEKLTRALNHFLDPIREKRKYYEQEKGLVDQVIYEGTQKMIEISNETVKEMLSLMGLSGTWKKIAKNAKERMEKQQK</sequence>
<dbReference type="PROSITE" id="PS00178">
    <property type="entry name" value="AA_TRNA_LIGASE_I"/>
    <property type="match status" value="1"/>
</dbReference>
<name>A0A0C1C5P9_9BACT</name>
<keyword evidence="4 8" id="KW-0067">ATP-binding</keyword>
<dbReference type="PANTHER" id="PTHR43766:SF1">
    <property type="entry name" value="TRYPTOPHAN--TRNA LIGASE, MITOCHONDRIAL"/>
    <property type="match status" value="1"/>
</dbReference>
<dbReference type="PATRIC" id="fig|83552.4.peg.2370"/>
<evidence type="ECO:0000256" key="6">
    <source>
        <dbReference type="ARBA" id="ARBA00023146"/>
    </source>
</evidence>
<reference evidence="10 11" key="1">
    <citation type="journal article" date="2014" name="Mol. Biol. Evol.">
        <title>Massive expansion of Ubiquitination-related gene families within the Chlamydiae.</title>
        <authorList>
            <person name="Domman D."/>
            <person name="Collingro A."/>
            <person name="Lagkouvardos I."/>
            <person name="Gehre L."/>
            <person name="Weinmaier T."/>
            <person name="Rattei T."/>
            <person name="Subtil A."/>
            <person name="Horn M."/>
        </authorList>
    </citation>
    <scope>NUCLEOTIDE SEQUENCE [LARGE SCALE GENOMIC DNA]</scope>
    <source>
        <strain evidence="10 11">OEW1</strain>
    </source>
</reference>